<keyword evidence="3" id="KW-1185">Reference proteome</keyword>
<dbReference type="Pfam" id="PF02325">
    <property type="entry name" value="CCB3_YggT"/>
    <property type="match status" value="1"/>
</dbReference>
<organism evidence="2 3">
    <name type="scientific">Bifidobacterium dentium (strain ATCC 27534 / DSM 20436 / JCM 1195 / Bd1)</name>
    <dbReference type="NCBI Taxonomy" id="401473"/>
    <lineage>
        <taxon>Bacteria</taxon>
        <taxon>Bacillati</taxon>
        <taxon>Actinomycetota</taxon>
        <taxon>Actinomycetes</taxon>
        <taxon>Bifidobacteriales</taxon>
        <taxon>Bifidobacteriaceae</taxon>
        <taxon>Bifidobacterium</taxon>
    </lineage>
</organism>
<dbReference type="GO" id="GO:0016020">
    <property type="term" value="C:membrane"/>
    <property type="evidence" value="ECO:0007669"/>
    <property type="project" value="InterPro"/>
</dbReference>
<keyword evidence="1" id="KW-0812">Transmembrane</keyword>
<sequence length="112" mass="12852">MHATHSCSLFSCDVARVGRMILSLIGQIVHLLVNAYIFVLFVRMILDWVSVLSPTWRPSGIISSLIGAVYQLTEPPLRWLRQYIRPIPMGPIYFDVAFIVLYFILIVIDFLI</sequence>
<evidence type="ECO:0000313" key="2">
    <source>
        <dbReference type="EMBL" id="ADB10184.1"/>
    </source>
</evidence>
<evidence type="ECO:0000313" key="3">
    <source>
        <dbReference type="Proteomes" id="UP000008693"/>
    </source>
</evidence>
<dbReference type="AlphaFoldDB" id="D2Q5G9"/>
<dbReference type="eggNOG" id="COG0762">
    <property type="taxonomic scope" value="Bacteria"/>
</dbReference>
<dbReference type="Proteomes" id="UP000008693">
    <property type="component" value="Chromosome"/>
</dbReference>
<dbReference type="InterPro" id="IPR003425">
    <property type="entry name" value="CCB3/YggT"/>
</dbReference>
<keyword evidence="1" id="KW-0472">Membrane</keyword>
<feature type="transmembrane region" description="Helical" evidence="1">
    <location>
        <begin position="20"/>
        <end position="42"/>
    </location>
</feature>
<feature type="transmembrane region" description="Helical" evidence="1">
    <location>
        <begin position="92"/>
        <end position="111"/>
    </location>
</feature>
<accession>D2Q5G9</accession>
<name>D2Q5G9_BIFDB</name>
<reference evidence="2 3" key="1">
    <citation type="journal article" date="2009" name="PLoS Genet.">
        <title>The Bifidobacterium dentium Bd1 genome sequence reflects its genetic adaptation to the human oral cavity.</title>
        <authorList>
            <person name="Ventura M."/>
            <person name="Turroni F."/>
            <person name="Zomer A."/>
            <person name="Foroni E."/>
            <person name="Giubellini V."/>
            <person name="Bottacini F."/>
            <person name="Canchaya C."/>
            <person name="Claesson M.J."/>
            <person name="He F."/>
            <person name="Mantzourani M."/>
            <person name="Mulas L."/>
            <person name="Ferrarini A."/>
            <person name="Gao B."/>
            <person name="Delledonne M."/>
            <person name="Henrissat B."/>
            <person name="Coutinho P."/>
            <person name="Oggioni M."/>
            <person name="Gupta R.S."/>
            <person name="Zhang Z."/>
            <person name="Beighton D."/>
            <person name="Fitzgerald G.F."/>
            <person name="O'Toole P.W."/>
            <person name="van Sinderen D."/>
        </authorList>
    </citation>
    <scope>NUCLEOTIDE SEQUENCE [LARGE SCALE GENOMIC DNA]</scope>
    <source>
        <strain evidence="3">ATCC 27534 / DSM 20436 / JCM 1195 / Bd1</strain>
    </source>
</reference>
<proteinExistence type="predicted"/>
<evidence type="ECO:0000256" key="1">
    <source>
        <dbReference type="SAM" id="Phobius"/>
    </source>
</evidence>
<dbReference type="KEGG" id="bde:BDP_1590"/>
<dbReference type="HOGENOM" id="CLU_136788_5_0_11"/>
<dbReference type="STRING" id="401473.BDP_1590"/>
<dbReference type="EMBL" id="CP001750">
    <property type="protein sequence ID" value="ADB10184.1"/>
    <property type="molecule type" value="Genomic_DNA"/>
</dbReference>
<protein>
    <submittedName>
        <fullName evidence="2">Hemolysin-like protein</fullName>
    </submittedName>
</protein>
<gene>
    <name evidence="2" type="ordered locus">BDP_1590</name>
</gene>
<keyword evidence="1" id="KW-1133">Transmembrane helix</keyword>